<reference evidence="1" key="1">
    <citation type="submission" date="2022-04" db="EMBL/GenBank/DDBJ databases">
        <title>Genome of the entomopathogenic fungus Entomophthora muscae.</title>
        <authorList>
            <person name="Elya C."/>
            <person name="Lovett B.R."/>
            <person name="Lee E."/>
            <person name="Macias A.M."/>
            <person name="Hajek A.E."/>
            <person name="De Bivort B.L."/>
            <person name="Kasson M.T."/>
            <person name="De Fine Licht H.H."/>
            <person name="Stajich J.E."/>
        </authorList>
    </citation>
    <scope>NUCLEOTIDE SEQUENCE</scope>
    <source>
        <strain evidence="1">Berkeley</strain>
    </source>
</reference>
<dbReference type="EMBL" id="QTSX02001590">
    <property type="protein sequence ID" value="KAJ9080199.1"/>
    <property type="molecule type" value="Genomic_DNA"/>
</dbReference>
<proteinExistence type="predicted"/>
<gene>
    <name evidence="1" type="ORF">DSO57_1027638</name>
</gene>
<evidence type="ECO:0000313" key="2">
    <source>
        <dbReference type="Proteomes" id="UP001165960"/>
    </source>
</evidence>
<sequence length="288" mass="31150">MEEPSSESTVVVWLVATTSVMAIAANGWVMSRVCAIGQPGFSKQMAVTLTALSEMLLFSILGMCMASGVAGVPDVFETSWFCPVLGASVSFTTCLTWIISGLLAADHFVVVICEKRSDCRFGWGVLFTVGVGYLVFIAAASSVPDGFIPDPTHTHCSLSNSDWGYLATVALCLIFTSYIVLITTIYFTIAAFCLHKTSRSPRNQNAQRVAMRSLIILAIYYITLVPKVVTEILYLKEESKASFLHILTPVGIVASIAVNPILAISSNQNLLPHLKTLKGKPCHLNSFI</sequence>
<keyword evidence="2" id="KW-1185">Reference proteome</keyword>
<organism evidence="1 2">
    <name type="scientific">Entomophthora muscae</name>
    <dbReference type="NCBI Taxonomy" id="34485"/>
    <lineage>
        <taxon>Eukaryota</taxon>
        <taxon>Fungi</taxon>
        <taxon>Fungi incertae sedis</taxon>
        <taxon>Zoopagomycota</taxon>
        <taxon>Entomophthoromycotina</taxon>
        <taxon>Entomophthoromycetes</taxon>
        <taxon>Entomophthorales</taxon>
        <taxon>Entomophthoraceae</taxon>
        <taxon>Entomophthora</taxon>
    </lineage>
</organism>
<name>A0ACC2TZK9_9FUNG</name>
<comment type="caution">
    <text evidence="1">The sequence shown here is derived from an EMBL/GenBank/DDBJ whole genome shotgun (WGS) entry which is preliminary data.</text>
</comment>
<evidence type="ECO:0000313" key="1">
    <source>
        <dbReference type="EMBL" id="KAJ9080199.1"/>
    </source>
</evidence>
<protein>
    <submittedName>
        <fullName evidence="1">Uncharacterized protein</fullName>
    </submittedName>
</protein>
<accession>A0ACC2TZK9</accession>
<dbReference type="Proteomes" id="UP001165960">
    <property type="component" value="Unassembled WGS sequence"/>
</dbReference>